<dbReference type="Proteomes" id="UP000178911">
    <property type="component" value="Unassembled WGS sequence"/>
</dbReference>
<dbReference type="GO" id="GO:0140662">
    <property type="term" value="F:ATP-dependent protein folding chaperone"/>
    <property type="evidence" value="ECO:0007669"/>
    <property type="project" value="InterPro"/>
</dbReference>
<evidence type="ECO:0000256" key="4">
    <source>
        <dbReference type="RuleBase" id="RU000418"/>
    </source>
</evidence>
<dbReference type="InterPro" id="IPR027413">
    <property type="entry name" value="GROEL-like_equatorial_sf"/>
</dbReference>
<reference evidence="7 8" key="1">
    <citation type="journal article" date="2016" name="Nat. Commun.">
        <title>Thousands of microbial genomes shed light on interconnected biogeochemical processes in an aquifer system.</title>
        <authorList>
            <person name="Anantharaman K."/>
            <person name="Brown C.T."/>
            <person name="Hug L.A."/>
            <person name="Sharon I."/>
            <person name="Castelle C.J."/>
            <person name="Probst A.J."/>
            <person name="Thomas B.C."/>
            <person name="Singh A."/>
            <person name="Wilkins M.J."/>
            <person name="Karaoz U."/>
            <person name="Brodie E.L."/>
            <person name="Williams K.H."/>
            <person name="Hubbard S.S."/>
            <person name="Banfield J.F."/>
        </authorList>
    </citation>
    <scope>NUCLEOTIDE SEQUENCE [LARGE SCALE GENOMIC DNA]</scope>
</reference>
<dbReference type="NCBIfam" id="NF009487">
    <property type="entry name" value="PRK12849.1"/>
    <property type="match status" value="1"/>
</dbReference>
<keyword evidence="3" id="KW-0547">Nucleotide-binding</keyword>
<dbReference type="Gene3D" id="1.10.560.10">
    <property type="entry name" value="GroEL-like equatorial domain"/>
    <property type="match status" value="1"/>
</dbReference>
<dbReference type="STRING" id="1802695.A3A13_01835"/>
<protein>
    <recommendedName>
        <fullName evidence="3">Chaperonin GroEL</fullName>
        <ecNumber evidence="3">5.6.1.7</ecNumber>
    </recommendedName>
    <alternativeName>
        <fullName evidence="3">60 kDa chaperonin</fullName>
    </alternativeName>
    <alternativeName>
        <fullName evidence="3">Chaperonin-60</fullName>
        <shortName evidence="3">Cpn60</shortName>
    </alternativeName>
</protein>
<dbReference type="PRINTS" id="PR00298">
    <property type="entry name" value="CHAPERONIN60"/>
</dbReference>
<dbReference type="InterPro" id="IPR002423">
    <property type="entry name" value="Cpn60/GroEL/TCP-1"/>
</dbReference>
<dbReference type="NCBIfam" id="NF000592">
    <property type="entry name" value="PRK00013.1"/>
    <property type="match status" value="1"/>
</dbReference>
<dbReference type="AlphaFoldDB" id="A0A1F8GGB3"/>
<feature type="binding site" evidence="3">
    <location>
        <begin position="29"/>
        <end position="32"/>
    </location>
    <ligand>
        <name>ATP</name>
        <dbReference type="ChEBI" id="CHEBI:30616"/>
    </ligand>
</feature>
<dbReference type="NCBIfam" id="TIGR02348">
    <property type="entry name" value="GroEL"/>
    <property type="match status" value="1"/>
</dbReference>
<feature type="binding site" evidence="3">
    <location>
        <position position="498"/>
    </location>
    <ligand>
        <name>ATP</name>
        <dbReference type="ChEBI" id="CHEBI:30616"/>
    </ligand>
</feature>
<dbReference type="FunFam" id="3.50.7.10:FF:000001">
    <property type="entry name" value="60 kDa chaperonin"/>
    <property type="match status" value="1"/>
</dbReference>
<comment type="caution">
    <text evidence="3">Lacks conserved residue(s) required for the propagation of feature annotation.</text>
</comment>
<dbReference type="NCBIfam" id="NF009488">
    <property type="entry name" value="PRK12850.1"/>
    <property type="match status" value="1"/>
</dbReference>
<dbReference type="Gene3D" id="3.30.260.10">
    <property type="entry name" value="TCP-1-like chaperonin intermediate domain"/>
    <property type="match status" value="1"/>
</dbReference>
<dbReference type="GO" id="GO:0005524">
    <property type="term" value="F:ATP binding"/>
    <property type="evidence" value="ECO:0007669"/>
    <property type="project" value="UniProtKB-UniRule"/>
</dbReference>
<dbReference type="EMBL" id="MGKJ01000015">
    <property type="protein sequence ID" value="OGN23768.1"/>
    <property type="molecule type" value="Genomic_DNA"/>
</dbReference>
<comment type="similarity">
    <text evidence="1 3 4">Belongs to the chaperonin (HSP60) family.</text>
</comment>
<evidence type="ECO:0000256" key="2">
    <source>
        <dbReference type="ARBA" id="ARBA00023186"/>
    </source>
</evidence>
<dbReference type="InterPro" id="IPR027409">
    <property type="entry name" value="GroEL-like_apical_dom_sf"/>
</dbReference>
<dbReference type="SUPFAM" id="SSF54849">
    <property type="entry name" value="GroEL-intermediate domain like"/>
    <property type="match status" value="1"/>
</dbReference>
<dbReference type="NCBIfam" id="NF009489">
    <property type="entry name" value="PRK12851.1"/>
    <property type="match status" value="1"/>
</dbReference>
<evidence type="ECO:0000256" key="3">
    <source>
        <dbReference type="HAMAP-Rule" id="MF_00600"/>
    </source>
</evidence>
<keyword evidence="2 3" id="KW-0143">Chaperone</keyword>
<dbReference type="InterPro" id="IPR001844">
    <property type="entry name" value="Cpn60/GroEL"/>
</dbReference>
<evidence type="ECO:0000313" key="7">
    <source>
        <dbReference type="EMBL" id="OGN23768.1"/>
    </source>
</evidence>
<dbReference type="HAMAP" id="MF_00600">
    <property type="entry name" value="CH60"/>
    <property type="match status" value="1"/>
</dbReference>
<name>A0A1F8GGB3_9BACT</name>
<dbReference type="Pfam" id="PF00118">
    <property type="entry name" value="Cpn60_TCP1"/>
    <property type="match status" value="1"/>
</dbReference>
<feature type="binding site" evidence="3">
    <location>
        <begin position="86"/>
        <end position="90"/>
    </location>
    <ligand>
        <name>ATP</name>
        <dbReference type="ChEBI" id="CHEBI:30616"/>
    </ligand>
</feature>
<dbReference type="GO" id="GO:0051082">
    <property type="term" value="F:unfolded protein binding"/>
    <property type="evidence" value="ECO:0007669"/>
    <property type="project" value="UniProtKB-UniRule"/>
</dbReference>
<feature type="binding site" evidence="3">
    <location>
        <position position="414"/>
    </location>
    <ligand>
        <name>ATP</name>
        <dbReference type="ChEBI" id="CHEBI:30616"/>
    </ligand>
</feature>
<comment type="function">
    <text evidence="3 5">Together with its co-chaperonin GroES, plays an essential role in assisting protein folding. The GroEL-GroES system forms a nano-cage that allows encapsulation of the non-native substrate proteins and provides a physical environment optimized to promote and accelerate protein folding.</text>
</comment>
<dbReference type="PANTHER" id="PTHR45633">
    <property type="entry name" value="60 KDA HEAT SHOCK PROTEIN, MITOCHONDRIAL"/>
    <property type="match status" value="1"/>
</dbReference>
<accession>A0A1F8GGB3</accession>
<dbReference type="CDD" id="cd03344">
    <property type="entry name" value="GroEL"/>
    <property type="match status" value="1"/>
</dbReference>
<evidence type="ECO:0000256" key="5">
    <source>
        <dbReference type="RuleBase" id="RU000419"/>
    </source>
</evidence>
<feature type="region of interest" description="Disordered" evidence="6">
    <location>
        <begin position="526"/>
        <end position="549"/>
    </location>
</feature>
<evidence type="ECO:0000256" key="1">
    <source>
        <dbReference type="ARBA" id="ARBA00006607"/>
    </source>
</evidence>
<keyword evidence="3" id="KW-0413">Isomerase</keyword>
<dbReference type="InterPro" id="IPR027410">
    <property type="entry name" value="TCP-1-like_intermed_sf"/>
</dbReference>
<dbReference type="EC" id="5.6.1.7" evidence="3"/>
<dbReference type="SUPFAM" id="SSF52029">
    <property type="entry name" value="GroEL apical domain-like"/>
    <property type="match status" value="1"/>
</dbReference>
<sequence>MSKQIQYKEEARESLKRGVDKISNAVKVTLGPKGRNVVLDRGFGSPTITKDGVTVAKEIELKNKFENIGAELIKEVASKTNDVAGDGTTTATVLAQAIVAEGFSAVNSGASPLVLKKGMDKAVDWVLDYLNKKKKAVSSHEKIKEVASISANDAEIGKIIADVFKEVGKDGVVTVEESQSTEMSKELVEGMQIDKGYVSAYMVTNTERMEAVFEDALILVTDKKISSIQDIVPLLEKLSKAGKRELVIVAEDVDGDALATLVVNKLRGNFMALAVKAPGFGDRKKEMLDDLAIVTGGQLISEEKGMKLEGVELSMLGKAHRVIAAKETTTFIGGKGKKQDIDKRIVQLRSQIAKSTSDFDKEKLQERLGKLSGGVAVLKVGATTETEMKEKKFRIEDAVNATRAALEEGIVAGGGVALFEASKELNIKALKGVLEVGDEAKGVMVIKTILEKPLRAIAENSGKDPNEVISKVFSMESGMGFNAMTGEYVNMFEKGIIDPLKVVKATLVNAVSVASLILTTEAVITDEPEEKNPSAGRPPMSGGMGGMDY</sequence>
<dbReference type="Gene3D" id="3.50.7.10">
    <property type="entry name" value="GroEL"/>
    <property type="match status" value="1"/>
</dbReference>
<dbReference type="GO" id="GO:0016853">
    <property type="term" value="F:isomerase activity"/>
    <property type="evidence" value="ECO:0007669"/>
    <property type="project" value="UniProtKB-KW"/>
</dbReference>
<evidence type="ECO:0000313" key="8">
    <source>
        <dbReference type="Proteomes" id="UP000178911"/>
    </source>
</evidence>
<comment type="caution">
    <text evidence="7">The sequence shown here is derived from an EMBL/GenBank/DDBJ whole genome shotgun (WGS) entry which is preliminary data.</text>
</comment>
<keyword evidence="3" id="KW-0067">ATP-binding</keyword>
<dbReference type="SUPFAM" id="SSF48592">
    <property type="entry name" value="GroEL equatorial domain-like"/>
    <property type="match status" value="1"/>
</dbReference>
<keyword evidence="3" id="KW-0963">Cytoplasm</keyword>
<dbReference type="GO" id="GO:0042026">
    <property type="term" value="P:protein refolding"/>
    <property type="evidence" value="ECO:0007669"/>
    <property type="project" value="UniProtKB-UniRule"/>
</dbReference>
<proteinExistence type="inferred from homology"/>
<organism evidence="7 8">
    <name type="scientific">Candidatus Yanofskybacteria bacterium RIFCSPLOWO2_01_FULL_43_22</name>
    <dbReference type="NCBI Taxonomy" id="1802695"/>
    <lineage>
        <taxon>Bacteria</taxon>
        <taxon>Candidatus Yanofskyibacteriota</taxon>
    </lineage>
</organism>
<comment type="subunit">
    <text evidence="3 5">Forms a cylinder of 14 subunits composed of two heptameric rings stacked back-to-back. Interacts with the co-chaperonin GroES.</text>
</comment>
<feature type="binding site" evidence="3">
    <location>
        <position position="50"/>
    </location>
    <ligand>
        <name>ATP</name>
        <dbReference type="ChEBI" id="CHEBI:30616"/>
    </ligand>
</feature>
<dbReference type="GO" id="GO:0005737">
    <property type="term" value="C:cytoplasm"/>
    <property type="evidence" value="ECO:0007669"/>
    <property type="project" value="UniProtKB-SubCell"/>
</dbReference>
<gene>
    <name evidence="3" type="primary">groEL</name>
    <name evidence="3" type="synonym">groL</name>
    <name evidence="7" type="ORF">A3A13_01835</name>
</gene>
<evidence type="ECO:0000256" key="6">
    <source>
        <dbReference type="SAM" id="MobiDB-lite"/>
    </source>
</evidence>
<comment type="subcellular location">
    <subcellularLocation>
        <location evidence="3">Cytoplasm</location>
    </subcellularLocation>
</comment>